<sequence>MIPASGYAHGPRATPQVAIAAVSSAMARGGLSHAGRIFLFLSTHFQYEINTTLRAVTQVTGSFDIFGASAAGVFSDQDWSLDAPAAAAIVLPAAMPFNFSTDTHFALAAPNAINQQWLNRGGQRFGGIAGDATGNGAYAIWQNGRQHPDFIETALTPRSIVVSQGFQALSQPYRVTASNGLMLDTLDSQSAYPTLRTWLRQYDLHNLMAGIGDSPSDMLWIPVIGVDEQKQAIMLAHEVPVGMNLCWGHFDSAAASQDLGLQLMSQLAGRAQPKWGLAFSGHRRAMAGSGITEPDWNVLRSALPGVPFAGFYGNGQIAPLAKSNQVVDNSVLVALFD</sequence>
<proteinExistence type="predicted"/>
<evidence type="ECO:0000313" key="2">
    <source>
        <dbReference type="EMBL" id="QZA78614.1"/>
    </source>
</evidence>
<evidence type="ECO:0000313" key="3">
    <source>
        <dbReference type="Proteomes" id="UP000825679"/>
    </source>
</evidence>
<dbReference type="Pfam" id="PF10442">
    <property type="entry name" value="FIST_C"/>
    <property type="match status" value="1"/>
</dbReference>
<dbReference type="InterPro" id="IPR019494">
    <property type="entry name" value="FIST_C"/>
</dbReference>
<name>A0ABX8ZBB5_9NEIS</name>
<keyword evidence="3" id="KW-1185">Reference proteome</keyword>
<dbReference type="Proteomes" id="UP000825679">
    <property type="component" value="Chromosome"/>
</dbReference>
<dbReference type="EMBL" id="CP081150">
    <property type="protein sequence ID" value="QZA78614.1"/>
    <property type="molecule type" value="Genomic_DNA"/>
</dbReference>
<reference evidence="2 3" key="1">
    <citation type="submission" date="2021-08" db="EMBL/GenBank/DDBJ databases">
        <title>complete genome sequencing of Deefgea sp. D25.</title>
        <authorList>
            <person name="Bae J.-W."/>
            <person name="Gim D.-H."/>
        </authorList>
    </citation>
    <scope>NUCLEOTIDE SEQUENCE [LARGE SCALE GENOMIC DNA]</scope>
    <source>
        <strain evidence="2 3">D25</strain>
    </source>
</reference>
<dbReference type="InterPro" id="IPR013702">
    <property type="entry name" value="FIST_domain_N"/>
</dbReference>
<evidence type="ECO:0000259" key="1">
    <source>
        <dbReference type="SMART" id="SM01204"/>
    </source>
</evidence>
<dbReference type="Pfam" id="PF08495">
    <property type="entry name" value="FIST"/>
    <property type="match status" value="1"/>
</dbReference>
<accession>A0ABX8ZBB5</accession>
<dbReference type="SMART" id="SM01204">
    <property type="entry name" value="FIST_C"/>
    <property type="match status" value="1"/>
</dbReference>
<feature type="domain" description="FIST C-domain" evidence="1">
    <location>
        <begin position="191"/>
        <end position="320"/>
    </location>
</feature>
<gene>
    <name evidence="2" type="ORF">K4H28_04145</name>
</gene>
<dbReference type="RefSeq" id="WP_221007143.1">
    <property type="nucleotide sequence ID" value="NZ_CP081150.1"/>
</dbReference>
<protein>
    <submittedName>
        <fullName evidence="2">FIST C-terminal domain-containing protein</fullName>
    </submittedName>
</protein>
<organism evidence="2 3">
    <name type="scientific">Deefgea tanakiae</name>
    <dbReference type="NCBI Taxonomy" id="2865840"/>
    <lineage>
        <taxon>Bacteria</taxon>
        <taxon>Pseudomonadati</taxon>
        <taxon>Pseudomonadota</taxon>
        <taxon>Betaproteobacteria</taxon>
        <taxon>Neisseriales</taxon>
        <taxon>Chitinibacteraceae</taxon>
        <taxon>Deefgea</taxon>
    </lineage>
</organism>